<dbReference type="GO" id="GO:0005886">
    <property type="term" value="C:plasma membrane"/>
    <property type="evidence" value="ECO:0007669"/>
    <property type="project" value="UniProtKB-SubCell"/>
</dbReference>
<feature type="transmembrane region" description="Helical" evidence="8">
    <location>
        <begin position="20"/>
        <end position="51"/>
    </location>
</feature>
<dbReference type="Proteomes" id="UP000010164">
    <property type="component" value="Unassembled WGS sequence"/>
</dbReference>
<dbReference type="Pfam" id="PF01594">
    <property type="entry name" value="AI-2E_transport"/>
    <property type="match status" value="1"/>
</dbReference>
<keyword evidence="10" id="KW-1185">Reference proteome</keyword>
<name>L0WAM2_9GAMM</name>
<keyword evidence="5 8" id="KW-0812">Transmembrane</keyword>
<feature type="transmembrane region" description="Helical" evidence="8">
    <location>
        <begin position="157"/>
        <end position="178"/>
    </location>
</feature>
<evidence type="ECO:0000256" key="4">
    <source>
        <dbReference type="ARBA" id="ARBA00022475"/>
    </source>
</evidence>
<evidence type="ECO:0000313" key="10">
    <source>
        <dbReference type="Proteomes" id="UP000010164"/>
    </source>
</evidence>
<dbReference type="RefSeq" id="WP_008929354.1">
    <property type="nucleotide sequence ID" value="NZ_AMRJ01000016.1"/>
</dbReference>
<dbReference type="STRING" id="1177179.A11A3_10886"/>
<keyword evidence="3" id="KW-0813">Transport</keyword>
<dbReference type="PATRIC" id="fig|1177179.3.peg.2174"/>
<evidence type="ECO:0000256" key="7">
    <source>
        <dbReference type="ARBA" id="ARBA00023136"/>
    </source>
</evidence>
<keyword evidence="4" id="KW-1003">Cell membrane</keyword>
<gene>
    <name evidence="9" type="ORF">A11A3_10886</name>
</gene>
<comment type="subcellular location">
    <subcellularLocation>
        <location evidence="1">Cell membrane</location>
        <topology evidence="1">Multi-pass membrane protein</topology>
    </subcellularLocation>
</comment>
<dbReference type="EMBL" id="AMRJ01000016">
    <property type="protein sequence ID" value="EKF74006.1"/>
    <property type="molecule type" value="Genomic_DNA"/>
</dbReference>
<feature type="transmembrane region" description="Helical" evidence="8">
    <location>
        <begin position="221"/>
        <end position="246"/>
    </location>
</feature>
<keyword evidence="7 8" id="KW-0472">Membrane</keyword>
<organism evidence="9 10">
    <name type="scientific">Alcanivorax hongdengensis A-11-3</name>
    <dbReference type="NCBI Taxonomy" id="1177179"/>
    <lineage>
        <taxon>Bacteria</taxon>
        <taxon>Pseudomonadati</taxon>
        <taxon>Pseudomonadota</taxon>
        <taxon>Gammaproteobacteria</taxon>
        <taxon>Oceanospirillales</taxon>
        <taxon>Alcanivoracaceae</taxon>
        <taxon>Alcanivorax</taxon>
    </lineage>
</organism>
<evidence type="ECO:0000256" key="3">
    <source>
        <dbReference type="ARBA" id="ARBA00022448"/>
    </source>
</evidence>
<feature type="transmembrane region" description="Helical" evidence="8">
    <location>
        <begin position="280"/>
        <end position="302"/>
    </location>
</feature>
<evidence type="ECO:0000256" key="5">
    <source>
        <dbReference type="ARBA" id="ARBA00022692"/>
    </source>
</evidence>
<proteinExistence type="inferred from homology"/>
<dbReference type="PANTHER" id="PTHR21716:SF53">
    <property type="entry name" value="PERMEASE PERM-RELATED"/>
    <property type="match status" value="1"/>
</dbReference>
<sequence length="364" mass="40387">MLQILKNWADSYFSDEEAVYLLVVLVVGALVIAFFGGMLAPVLTAIVLAYLMQGLVNALERHGMRSLLAINLVFVLFMGMLVSTLVVLLPMVWRQTLLLVRDQLPYMLKNGEIWLRALPERYPDMVSMDQVDALVNLIQKEVAQGGQSMLTVSLASIPNLVELMVFVVLVPLLVYFFLKDKDAILNWVISFLPRRRRILSHVWQEMDGQIANYVRGKAIEILLVGATTFVCFLLLGMHYTVLLAVLVGLSVVVPYIGATVVTLPVAAVAYVQFGWSGDFALVMLAYGIIQFIDGNILVPLLFSEAVNLHPVAIITAILLFGGLWGLWGVFFAIPLATLIKAVINAWPRNEAYQQPLPEASEQDV</sequence>
<dbReference type="AlphaFoldDB" id="L0WAM2"/>
<evidence type="ECO:0000256" key="1">
    <source>
        <dbReference type="ARBA" id="ARBA00004651"/>
    </source>
</evidence>
<keyword evidence="6 8" id="KW-1133">Transmembrane helix</keyword>
<comment type="caution">
    <text evidence="9">The sequence shown here is derived from an EMBL/GenBank/DDBJ whole genome shotgun (WGS) entry which is preliminary data.</text>
</comment>
<dbReference type="PANTHER" id="PTHR21716">
    <property type="entry name" value="TRANSMEMBRANE PROTEIN"/>
    <property type="match status" value="1"/>
</dbReference>
<protein>
    <submittedName>
        <fullName evidence="9">Permease PerM</fullName>
    </submittedName>
</protein>
<evidence type="ECO:0000256" key="2">
    <source>
        <dbReference type="ARBA" id="ARBA00009773"/>
    </source>
</evidence>
<dbReference type="eggNOG" id="COG0628">
    <property type="taxonomic scope" value="Bacteria"/>
</dbReference>
<feature type="transmembrane region" description="Helical" evidence="8">
    <location>
        <begin position="252"/>
        <end position="273"/>
    </location>
</feature>
<dbReference type="GO" id="GO:0055085">
    <property type="term" value="P:transmembrane transport"/>
    <property type="evidence" value="ECO:0007669"/>
    <property type="project" value="TreeGrafter"/>
</dbReference>
<dbReference type="OrthoDB" id="5562213at2"/>
<evidence type="ECO:0000256" key="6">
    <source>
        <dbReference type="ARBA" id="ARBA00022989"/>
    </source>
</evidence>
<feature type="transmembrane region" description="Helical" evidence="8">
    <location>
        <begin position="308"/>
        <end position="333"/>
    </location>
</feature>
<accession>L0WAM2</accession>
<comment type="similarity">
    <text evidence="2">Belongs to the autoinducer-2 exporter (AI-2E) (TC 2.A.86) family.</text>
</comment>
<evidence type="ECO:0000313" key="9">
    <source>
        <dbReference type="EMBL" id="EKF74006.1"/>
    </source>
</evidence>
<feature type="transmembrane region" description="Helical" evidence="8">
    <location>
        <begin position="72"/>
        <end position="93"/>
    </location>
</feature>
<evidence type="ECO:0000256" key="8">
    <source>
        <dbReference type="SAM" id="Phobius"/>
    </source>
</evidence>
<dbReference type="InterPro" id="IPR002549">
    <property type="entry name" value="AI-2E-like"/>
</dbReference>
<reference evidence="9 10" key="1">
    <citation type="journal article" date="2012" name="J. Bacteriol.">
        <title>Genome Sequence of the Alkane-Degrading Bacterium Alcanivorax hongdengensis Type Strain A-11-3.</title>
        <authorList>
            <person name="Lai Q."/>
            <person name="Shao Z."/>
        </authorList>
    </citation>
    <scope>NUCLEOTIDE SEQUENCE [LARGE SCALE GENOMIC DNA]</scope>
    <source>
        <strain evidence="9 10">A-11-3</strain>
    </source>
</reference>